<feature type="compositionally biased region" description="Basic and acidic residues" evidence="4">
    <location>
        <begin position="912"/>
        <end position="929"/>
    </location>
</feature>
<feature type="region of interest" description="Disordered" evidence="4">
    <location>
        <begin position="128"/>
        <end position="180"/>
    </location>
</feature>
<protein>
    <recommendedName>
        <fullName evidence="5">TFIIS N-terminal domain-containing protein</fullName>
    </recommendedName>
</protein>
<dbReference type="Gramene" id="AUR62008265-RA">
    <property type="protein sequence ID" value="AUR62008265-RA:cds"/>
    <property type="gene ID" value="AUR62008265"/>
</dbReference>
<dbReference type="SUPFAM" id="SSF47676">
    <property type="entry name" value="Conserved domain common to transcription factors TFIIS, elongin A, CRSP70"/>
    <property type="match status" value="1"/>
</dbReference>
<feature type="compositionally biased region" description="Low complexity" evidence="4">
    <location>
        <begin position="243"/>
        <end position="256"/>
    </location>
</feature>
<evidence type="ECO:0000313" key="7">
    <source>
        <dbReference type="Proteomes" id="UP000596660"/>
    </source>
</evidence>
<feature type="region of interest" description="Disordered" evidence="4">
    <location>
        <begin position="1032"/>
        <end position="1053"/>
    </location>
</feature>
<feature type="compositionally biased region" description="Basic and acidic residues" evidence="4">
    <location>
        <begin position="661"/>
        <end position="678"/>
    </location>
</feature>
<evidence type="ECO:0000313" key="6">
    <source>
        <dbReference type="EnsemblPlants" id="AUR62008265-RA:cds"/>
    </source>
</evidence>
<feature type="compositionally biased region" description="Low complexity" evidence="4">
    <location>
        <begin position="170"/>
        <end position="179"/>
    </location>
</feature>
<feature type="compositionally biased region" description="Polar residues" evidence="4">
    <location>
        <begin position="130"/>
        <end position="140"/>
    </location>
</feature>
<dbReference type="InterPro" id="IPR035441">
    <property type="entry name" value="TFIIS/LEDGF_dom_sf"/>
</dbReference>
<feature type="compositionally biased region" description="Polar residues" evidence="4">
    <location>
        <begin position="150"/>
        <end position="169"/>
    </location>
</feature>
<feature type="compositionally biased region" description="Polar residues" evidence="4">
    <location>
        <begin position="404"/>
        <end position="417"/>
    </location>
</feature>
<dbReference type="PANTHER" id="PTHR46548">
    <property type="entry name" value="BAH AND TFIIS DOMAIN-CONTAINING PROTEIN-RELATED"/>
    <property type="match status" value="1"/>
</dbReference>
<feature type="region of interest" description="Disordered" evidence="4">
    <location>
        <begin position="844"/>
        <end position="887"/>
    </location>
</feature>
<evidence type="ECO:0000259" key="5">
    <source>
        <dbReference type="PROSITE" id="PS51319"/>
    </source>
</evidence>
<feature type="region of interest" description="Disordered" evidence="4">
    <location>
        <begin position="513"/>
        <end position="608"/>
    </location>
</feature>
<feature type="compositionally biased region" description="Polar residues" evidence="4">
    <location>
        <begin position="356"/>
        <end position="379"/>
    </location>
</feature>
<dbReference type="InterPro" id="IPR017923">
    <property type="entry name" value="TFIIS_N"/>
</dbReference>
<accession>A0A803L8S6</accession>
<feature type="compositionally biased region" description="Low complexity" evidence="4">
    <location>
        <begin position="192"/>
        <end position="215"/>
    </location>
</feature>
<dbReference type="Gene3D" id="1.20.930.10">
    <property type="entry name" value="Conserved domain common to transcription factors TFIIS, elongin A, CRSP70"/>
    <property type="match status" value="1"/>
</dbReference>
<reference evidence="6" key="1">
    <citation type="journal article" date="2017" name="Nature">
        <title>The genome of Chenopodium quinoa.</title>
        <authorList>
            <person name="Jarvis D.E."/>
            <person name="Ho Y.S."/>
            <person name="Lightfoot D.J."/>
            <person name="Schmoeckel S.M."/>
            <person name="Li B."/>
            <person name="Borm T.J.A."/>
            <person name="Ohyanagi H."/>
            <person name="Mineta K."/>
            <person name="Michell C.T."/>
            <person name="Saber N."/>
            <person name="Kharbatia N.M."/>
            <person name="Rupper R.R."/>
            <person name="Sharp A.R."/>
            <person name="Dally N."/>
            <person name="Boughton B.A."/>
            <person name="Woo Y.H."/>
            <person name="Gao G."/>
            <person name="Schijlen E.G.W.M."/>
            <person name="Guo X."/>
            <person name="Momin A.A."/>
            <person name="Negrao S."/>
            <person name="Al-Babili S."/>
            <person name="Gehring C."/>
            <person name="Roessner U."/>
            <person name="Jung C."/>
            <person name="Murphy K."/>
            <person name="Arold S.T."/>
            <person name="Gojobori T."/>
            <person name="van der Linden C.G."/>
            <person name="van Loo E.N."/>
            <person name="Jellen E.N."/>
            <person name="Maughan P.J."/>
            <person name="Tester M."/>
        </authorList>
    </citation>
    <scope>NUCLEOTIDE SEQUENCE [LARGE SCALE GENOMIC DNA]</scope>
    <source>
        <strain evidence="6">cv. PI 614886</strain>
    </source>
</reference>
<feature type="compositionally biased region" description="Basic and acidic residues" evidence="4">
    <location>
        <begin position="384"/>
        <end position="400"/>
    </location>
</feature>
<feature type="compositionally biased region" description="Basic and acidic residues" evidence="4">
    <location>
        <begin position="845"/>
        <end position="884"/>
    </location>
</feature>
<dbReference type="EnsemblPlants" id="AUR62008265-RA">
    <property type="protein sequence ID" value="AUR62008265-RA:cds"/>
    <property type="gene ID" value="AUR62008265"/>
</dbReference>
<evidence type="ECO:0000256" key="2">
    <source>
        <dbReference type="ARBA" id="ARBA00023242"/>
    </source>
</evidence>
<dbReference type="OMA" id="RINNTEM"/>
<dbReference type="Proteomes" id="UP000596660">
    <property type="component" value="Unplaced"/>
</dbReference>
<feature type="compositionally biased region" description="Polar residues" evidence="4">
    <location>
        <begin position="1123"/>
        <end position="1139"/>
    </location>
</feature>
<keyword evidence="7" id="KW-1185">Reference proteome</keyword>
<feature type="compositionally biased region" description="Low complexity" evidence="4">
    <location>
        <begin position="311"/>
        <end position="323"/>
    </location>
</feature>
<proteinExistence type="predicted"/>
<feature type="region of interest" description="Disordered" evidence="4">
    <location>
        <begin position="192"/>
        <end position="329"/>
    </location>
</feature>
<dbReference type="SMART" id="SM00509">
    <property type="entry name" value="TFS2N"/>
    <property type="match status" value="1"/>
</dbReference>
<dbReference type="InterPro" id="IPR003617">
    <property type="entry name" value="TFIIS/CRSP70_N_sub"/>
</dbReference>
<sequence>MQPDKSEKKMDLSCRSLLAGVIATTDKDDCLHQFVQLRGLRVLDEWLQEAHKGKIGDSSSPRDQDRSVEDLILVLLRALDRLPVNLNALQMCNIGKSVNHLRSHRNSEIQKKARSLVDTWKKRVEAEMNINDSKSGTSHAVSWPARTRNEASQVGNRHPSGSSDATMKNSISQLSSSKSAPVKLVQGDAIAKSPSASASPGAVKLASSPASTSASLRDGHLRTSFVSGSSELPQSAARDEKSSGSSQSHTNSQCSSDHAKNTGPSVKEDSRSSNSGSTSLNKSSGSASRHRKSANGLQGLAVSAVQKDGGSSRNSSVTRVSVSEKLPQQPVTCEKAMDALVSDSTNHKLIVKISNRGRSPAQSNGGSVEDPTSTNSRASSPVLPEKHGQLDHSSKEKSDGFRNNAPSDVNTESWQSNDLKDGMTGGEEGDGSPATGPDSGRPITDEAGKPTDVAKVMSSIKSEIKTRKSLDSSLSSINALIESCAKCSEDNTPISVGDDGMNLLASVAAGEISKSGGVSPAQSPQRSTSLADESCKDYSNRSKPNGDVYASIGDKNRPSAAAVAETQKQNVSPGDSSVHHEDSGDRSRISGKDMLNNVEACSKSDKKTDEVGVTISASLLATCAVSNEGAEQALESKTGVKDNSNVRTPNRREGVSSCSATEDKVNDVSLKERIRIRPAETAPAPSADVDEKADVKSCPKGATVSPPASVASTTGRSMGELGAETMNGKIVAAKEESQNEQPVASQGHGVGLEVKDKVKGSSLNVEFEKKAHKDAALCPPNDDDKKQVSQGLRSNIVLEQKSHAVAVKVDSAITNEKPVMVSNDVKSEKAEGVAVCGLASQSGKRILDKESDSSVPEKEGEHELCGADVDLGRSCKDQNSENKDATAQQCDISGAQVSCTAIALSEAELHSNAERAKVTKMDEERKERSVSATDNVSLPPASRGPDVDTKLGFDLNKGFNVDEGRNGEPVNLGSGPCPDIVCSVSPLQIPVCSASCGLPASITVAAAAKGPFVPPDDLLWNKRELGWKGSAATSAFRPAEPRKSLLPDSPAPRPARIPLDIDLNVADESGGQEFYVRNNPVCELMTTASLRSSGGLDLDLNKVDETSDMTHVGRHMTSNTQRFEVSTQHVKASTSNVYSNGGGSGKRDFDLNDGPAAEELPVEPIPSRQLNSGYIPLQSPFAPRINSSDTGNCFSWYPPGTSYSVSMTPSALPDREAFSLVGIGGGPQRVVGGPTTALSFNPDAYNGSVLSSSPALPFHPAPFQYPVLPLGTSFPLPTSALAGGSSGYMDPTAGGRISAIPSQLVGNAAAVSFQYPHAYVVSRPIPDTGNNSVIGGNHIWGKQGLDLNSGPGVLDVEGRDESLPIVSRQVSTISSQSLADEQARMYSMGGGHMKRKEPEGGWNIDKLNFKQPSWR</sequence>
<dbReference type="Pfam" id="PF08711">
    <property type="entry name" value="Med26"/>
    <property type="match status" value="1"/>
</dbReference>
<dbReference type="PROSITE" id="PS51319">
    <property type="entry name" value="TFIIS_N"/>
    <property type="match status" value="1"/>
</dbReference>
<feature type="region of interest" description="Disordered" evidence="4">
    <location>
        <begin position="1392"/>
        <end position="1415"/>
    </location>
</feature>
<organism evidence="6 7">
    <name type="scientific">Chenopodium quinoa</name>
    <name type="common">Quinoa</name>
    <dbReference type="NCBI Taxonomy" id="63459"/>
    <lineage>
        <taxon>Eukaryota</taxon>
        <taxon>Viridiplantae</taxon>
        <taxon>Streptophyta</taxon>
        <taxon>Embryophyta</taxon>
        <taxon>Tracheophyta</taxon>
        <taxon>Spermatophyta</taxon>
        <taxon>Magnoliopsida</taxon>
        <taxon>eudicotyledons</taxon>
        <taxon>Gunneridae</taxon>
        <taxon>Pentapetalae</taxon>
        <taxon>Caryophyllales</taxon>
        <taxon>Chenopodiaceae</taxon>
        <taxon>Chenopodioideae</taxon>
        <taxon>Atripliceae</taxon>
        <taxon>Chenopodium</taxon>
    </lineage>
</organism>
<feature type="region of interest" description="Disordered" evidence="4">
    <location>
        <begin position="629"/>
        <end position="755"/>
    </location>
</feature>
<feature type="compositionally biased region" description="Low complexity" evidence="4">
    <location>
        <begin position="272"/>
        <end position="287"/>
    </location>
</feature>
<keyword evidence="2 3" id="KW-0539">Nucleus</keyword>
<dbReference type="PANTHER" id="PTHR46548:SF1">
    <property type="entry name" value="BAH AND TFIIS DOMAIN-CONTAINING PROTEIN-RELATED"/>
    <property type="match status" value="1"/>
</dbReference>
<feature type="compositionally biased region" description="Basic and acidic residues" evidence="4">
    <location>
        <begin position="577"/>
        <end position="591"/>
    </location>
</feature>
<feature type="region of interest" description="Disordered" evidence="4">
    <location>
        <begin position="353"/>
        <end position="454"/>
    </location>
</feature>
<feature type="compositionally biased region" description="Polar residues" evidence="4">
    <location>
        <begin position="520"/>
        <end position="531"/>
    </location>
</feature>
<feature type="region of interest" description="Disordered" evidence="4">
    <location>
        <begin position="1123"/>
        <end position="1145"/>
    </location>
</feature>
<feature type="compositionally biased region" description="Polar residues" evidence="4">
    <location>
        <begin position="566"/>
        <end position="575"/>
    </location>
</feature>
<evidence type="ECO:0000256" key="3">
    <source>
        <dbReference type="PROSITE-ProRule" id="PRU00649"/>
    </source>
</evidence>
<comment type="subcellular location">
    <subcellularLocation>
        <location evidence="1 3">Nucleus</location>
    </subcellularLocation>
</comment>
<feature type="region of interest" description="Disordered" evidence="4">
    <location>
        <begin position="912"/>
        <end position="950"/>
    </location>
</feature>
<evidence type="ECO:0000256" key="1">
    <source>
        <dbReference type="ARBA" id="ARBA00004123"/>
    </source>
</evidence>
<feature type="region of interest" description="Disordered" evidence="4">
    <location>
        <begin position="771"/>
        <end position="790"/>
    </location>
</feature>
<evidence type="ECO:0000256" key="4">
    <source>
        <dbReference type="SAM" id="MobiDB-lite"/>
    </source>
</evidence>
<reference evidence="6" key="2">
    <citation type="submission" date="2021-03" db="UniProtKB">
        <authorList>
            <consortium name="EnsemblPlants"/>
        </authorList>
    </citation>
    <scope>IDENTIFICATION</scope>
</reference>
<feature type="domain" description="TFIIS N-terminal" evidence="5">
    <location>
        <begin position="50"/>
        <end position="127"/>
    </location>
</feature>
<dbReference type="CDD" id="cd00183">
    <property type="entry name" value="TFIIS_I"/>
    <property type="match status" value="1"/>
</dbReference>
<name>A0A803L8S6_CHEQI</name>
<dbReference type="GO" id="GO:0005634">
    <property type="term" value="C:nucleus"/>
    <property type="evidence" value="ECO:0007669"/>
    <property type="project" value="UniProtKB-SubCell"/>
</dbReference>
<feature type="compositionally biased region" description="Polar residues" evidence="4">
    <location>
        <begin position="224"/>
        <end position="233"/>
    </location>
</feature>